<dbReference type="GO" id="GO:0005886">
    <property type="term" value="C:plasma membrane"/>
    <property type="evidence" value="ECO:0007669"/>
    <property type="project" value="TreeGrafter"/>
</dbReference>
<keyword evidence="2" id="KW-0547">Nucleotide-binding</keyword>
<evidence type="ECO:0000256" key="4">
    <source>
        <dbReference type="ARBA" id="ARBA00038388"/>
    </source>
</evidence>
<dbReference type="InterPro" id="IPR027417">
    <property type="entry name" value="P-loop_NTPase"/>
</dbReference>
<dbReference type="EMBL" id="CP063458">
    <property type="protein sequence ID" value="QOV88504.1"/>
    <property type="molecule type" value="Genomic_DNA"/>
</dbReference>
<dbReference type="FunFam" id="3.40.50.300:FF:000032">
    <property type="entry name" value="Export ABC transporter ATP-binding protein"/>
    <property type="match status" value="1"/>
</dbReference>
<protein>
    <submittedName>
        <fullName evidence="6">ABC transporter ATP-binding protein</fullName>
    </submittedName>
</protein>
<reference evidence="6 7" key="1">
    <citation type="submission" date="2020-10" db="EMBL/GenBank/DDBJ databases">
        <title>Wide distribution of Phycisphaera-like planctomycetes from WD2101 soil group in peatlands and genome analysis of the first cultivated representative.</title>
        <authorList>
            <person name="Dedysh S.N."/>
            <person name="Beletsky A.V."/>
            <person name="Ivanova A."/>
            <person name="Kulichevskaya I.S."/>
            <person name="Suzina N.E."/>
            <person name="Philippov D.A."/>
            <person name="Rakitin A.L."/>
            <person name="Mardanov A.V."/>
            <person name="Ravin N.V."/>
        </authorList>
    </citation>
    <scope>NUCLEOTIDE SEQUENCE [LARGE SCALE GENOMIC DNA]</scope>
    <source>
        <strain evidence="6 7">M1803</strain>
    </source>
</reference>
<evidence type="ECO:0000313" key="6">
    <source>
        <dbReference type="EMBL" id="QOV88504.1"/>
    </source>
</evidence>
<organism evidence="6 7">
    <name type="scientific">Humisphaera borealis</name>
    <dbReference type="NCBI Taxonomy" id="2807512"/>
    <lineage>
        <taxon>Bacteria</taxon>
        <taxon>Pseudomonadati</taxon>
        <taxon>Planctomycetota</taxon>
        <taxon>Phycisphaerae</taxon>
        <taxon>Tepidisphaerales</taxon>
        <taxon>Tepidisphaeraceae</taxon>
        <taxon>Humisphaera</taxon>
    </lineage>
</organism>
<keyword evidence="1" id="KW-0813">Transport</keyword>
<dbReference type="InterPro" id="IPR017911">
    <property type="entry name" value="MacB-like_ATP-bd"/>
</dbReference>
<dbReference type="Pfam" id="PF00005">
    <property type="entry name" value="ABC_tran"/>
    <property type="match status" value="1"/>
</dbReference>
<dbReference type="KEGG" id="hbs:IPV69_19995"/>
<dbReference type="PANTHER" id="PTHR24220:SF86">
    <property type="entry name" value="ABC TRANSPORTER ABCH.1"/>
    <property type="match status" value="1"/>
</dbReference>
<dbReference type="CDD" id="cd03255">
    <property type="entry name" value="ABC_MJ0796_LolCDE_FtsE"/>
    <property type="match status" value="1"/>
</dbReference>
<evidence type="ECO:0000259" key="5">
    <source>
        <dbReference type="PROSITE" id="PS50893"/>
    </source>
</evidence>
<dbReference type="PROSITE" id="PS50893">
    <property type="entry name" value="ABC_TRANSPORTER_2"/>
    <property type="match status" value="1"/>
</dbReference>
<dbReference type="RefSeq" id="WP_206291490.1">
    <property type="nucleotide sequence ID" value="NZ_CP063458.1"/>
</dbReference>
<dbReference type="GO" id="GO:0005524">
    <property type="term" value="F:ATP binding"/>
    <property type="evidence" value="ECO:0007669"/>
    <property type="project" value="UniProtKB-KW"/>
</dbReference>
<feature type="domain" description="ABC transporter" evidence="5">
    <location>
        <begin position="4"/>
        <end position="234"/>
    </location>
</feature>
<dbReference type="PROSITE" id="PS00211">
    <property type="entry name" value="ABC_TRANSPORTER_1"/>
    <property type="match status" value="1"/>
</dbReference>
<comment type="similarity">
    <text evidence="4">Belongs to the ABC transporter superfamily. Macrolide exporter (TC 3.A.1.122) family.</text>
</comment>
<dbReference type="GO" id="GO:0016887">
    <property type="term" value="F:ATP hydrolysis activity"/>
    <property type="evidence" value="ECO:0007669"/>
    <property type="project" value="InterPro"/>
</dbReference>
<evidence type="ECO:0000256" key="1">
    <source>
        <dbReference type="ARBA" id="ARBA00022448"/>
    </source>
</evidence>
<keyword evidence="7" id="KW-1185">Reference proteome</keyword>
<proteinExistence type="inferred from homology"/>
<name>A0A7M2WTB5_9BACT</name>
<dbReference type="AlphaFoldDB" id="A0A7M2WTB5"/>
<dbReference type="InterPro" id="IPR003593">
    <property type="entry name" value="AAA+_ATPase"/>
</dbReference>
<dbReference type="InterPro" id="IPR015854">
    <property type="entry name" value="ABC_transpr_LolD-like"/>
</dbReference>
<gene>
    <name evidence="6" type="ORF">IPV69_19995</name>
</gene>
<dbReference type="SMART" id="SM00382">
    <property type="entry name" value="AAA"/>
    <property type="match status" value="1"/>
</dbReference>
<dbReference type="GO" id="GO:0098796">
    <property type="term" value="C:membrane protein complex"/>
    <property type="evidence" value="ECO:0007669"/>
    <property type="project" value="UniProtKB-ARBA"/>
</dbReference>
<dbReference type="SUPFAM" id="SSF52540">
    <property type="entry name" value="P-loop containing nucleoside triphosphate hydrolases"/>
    <property type="match status" value="1"/>
</dbReference>
<evidence type="ECO:0000256" key="2">
    <source>
        <dbReference type="ARBA" id="ARBA00022741"/>
    </source>
</evidence>
<dbReference type="InterPro" id="IPR003439">
    <property type="entry name" value="ABC_transporter-like_ATP-bd"/>
</dbReference>
<evidence type="ECO:0000256" key="3">
    <source>
        <dbReference type="ARBA" id="ARBA00022840"/>
    </source>
</evidence>
<sequence length="234" mass="25993">MDLIRLNNITKTYRVGEVDVPVLKGISMTVERGEMVALMGASGSGKSTLMNILGCLDRPTSGEYWLDNEEVSRIDNNKRAMVRNRKIGFVFQSFNLLARTTALDNVMMPLAYTSDLPESEGRERAVELLNRVGLGDRIDHHPSQLSGGQQQRVAIARALINRPPLLFADEPTGNLDSRTSVEILEMFRKLNADEGITIILVTHAAEVADVARRSIHIRDGLIEKGAYEHRAVKV</sequence>
<keyword evidence="3 6" id="KW-0067">ATP-binding</keyword>
<dbReference type="Proteomes" id="UP000593765">
    <property type="component" value="Chromosome"/>
</dbReference>
<dbReference type="Gene3D" id="3.40.50.300">
    <property type="entry name" value="P-loop containing nucleotide triphosphate hydrolases"/>
    <property type="match status" value="1"/>
</dbReference>
<evidence type="ECO:0000313" key="7">
    <source>
        <dbReference type="Proteomes" id="UP000593765"/>
    </source>
</evidence>
<dbReference type="GO" id="GO:0022857">
    <property type="term" value="F:transmembrane transporter activity"/>
    <property type="evidence" value="ECO:0007669"/>
    <property type="project" value="TreeGrafter"/>
</dbReference>
<accession>A0A7M2WTB5</accession>
<dbReference type="PANTHER" id="PTHR24220">
    <property type="entry name" value="IMPORT ATP-BINDING PROTEIN"/>
    <property type="match status" value="1"/>
</dbReference>
<dbReference type="InterPro" id="IPR017871">
    <property type="entry name" value="ABC_transporter-like_CS"/>
</dbReference>